<dbReference type="RefSeq" id="WP_111539185.1">
    <property type="nucleotide sequence ID" value="NZ_QKZL01000046.1"/>
</dbReference>
<feature type="region of interest" description="Disordered" evidence="1">
    <location>
        <begin position="1"/>
        <end position="23"/>
    </location>
</feature>
<organism evidence="2 3">
    <name type="scientific">Palleronia aestuarii</name>
    <dbReference type="NCBI Taxonomy" id="568105"/>
    <lineage>
        <taxon>Bacteria</taxon>
        <taxon>Pseudomonadati</taxon>
        <taxon>Pseudomonadota</taxon>
        <taxon>Alphaproteobacteria</taxon>
        <taxon>Rhodobacterales</taxon>
        <taxon>Roseobacteraceae</taxon>
        <taxon>Palleronia</taxon>
    </lineage>
</organism>
<reference evidence="2 3" key="1">
    <citation type="submission" date="2018-06" db="EMBL/GenBank/DDBJ databases">
        <title>Genomic Encyclopedia of Archaeal and Bacterial Type Strains, Phase II (KMG-II): from individual species to whole genera.</title>
        <authorList>
            <person name="Goeker M."/>
        </authorList>
    </citation>
    <scope>NUCLEOTIDE SEQUENCE [LARGE SCALE GENOMIC DNA]</scope>
    <source>
        <strain evidence="2 3">DSM 22009</strain>
    </source>
</reference>
<dbReference type="OrthoDB" id="7840639at2"/>
<name>A0A2W7MR15_9RHOB</name>
<gene>
    <name evidence="2" type="ORF">LX81_04227</name>
</gene>
<evidence type="ECO:0000313" key="3">
    <source>
        <dbReference type="Proteomes" id="UP000248916"/>
    </source>
</evidence>
<evidence type="ECO:0000256" key="1">
    <source>
        <dbReference type="SAM" id="MobiDB-lite"/>
    </source>
</evidence>
<keyword evidence="3" id="KW-1185">Reference proteome</keyword>
<comment type="caution">
    <text evidence="2">The sequence shown here is derived from an EMBL/GenBank/DDBJ whole genome shotgun (WGS) entry which is preliminary data.</text>
</comment>
<dbReference type="AlphaFoldDB" id="A0A2W7MR15"/>
<sequence length="85" mass="10131">MSTLSPEELERRKASREEEHNRRCPHCGGETAFAHWLFKKDHWPPGAWLHTCKRCRFSAYLTGDRERDLKAQDFFERFPVDRGDP</sequence>
<feature type="compositionally biased region" description="Basic and acidic residues" evidence="1">
    <location>
        <begin position="8"/>
        <end position="22"/>
    </location>
</feature>
<accession>A0A2W7MR15</accession>
<dbReference type="EMBL" id="QKZL01000046">
    <property type="protein sequence ID" value="PZX10390.1"/>
    <property type="molecule type" value="Genomic_DNA"/>
</dbReference>
<dbReference type="Proteomes" id="UP000248916">
    <property type="component" value="Unassembled WGS sequence"/>
</dbReference>
<evidence type="ECO:0000313" key="2">
    <source>
        <dbReference type="EMBL" id="PZX10390.1"/>
    </source>
</evidence>
<protein>
    <submittedName>
        <fullName evidence="2">Uncharacterized protein</fullName>
    </submittedName>
</protein>
<proteinExistence type="predicted"/>